<evidence type="ECO:0000256" key="1">
    <source>
        <dbReference type="ARBA" id="ARBA00004123"/>
    </source>
</evidence>
<evidence type="ECO:0000259" key="10">
    <source>
        <dbReference type="SMART" id="SM00382"/>
    </source>
</evidence>
<comment type="similarity">
    <text evidence="8">Belongs to the activator 1 small subunits family. CTF18 subfamily.</text>
</comment>
<evidence type="ECO:0000256" key="9">
    <source>
        <dbReference type="SAM" id="MobiDB-lite"/>
    </source>
</evidence>
<evidence type="ECO:0000256" key="7">
    <source>
        <dbReference type="ARBA" id="ARBA00023306"/>
    </source>
</evidence>
<evidence type="ECO:0000313" key="12">
    <source>
        <dbReference type="Proteomes" id="UP000054350"/>
    </source>
</evidence>
<comment type="subcellular location">
    <subcellularLocation>
        <location evidence="1">Nucleus</location>
    </subcellularLocation>
</comment>
<dbReference type="GO" id="GO:0005634">
    <property type="term" value="C:nucleus"/>
    <property type="evidence" value="ECO:0007669"/>
    <property type="project" value="UniProtKB-SubCell"/>
</dbReference>
<dbReference type="OrthoDB" id="2195431at2759"/>
<dbReference type="GO" id="GO:0016887">
    <property type="term" value="F:ATP hydrolysis activity"/>
    <property type="evidence" value="ECO:0007669"/>
    <property type="project" value="InterPro"/>
</dbReference>
<dbReference type="PANTHER" id="PTHR46765">
    <property type="entry name" value="P-LOOP CONTAINING NUCLEOSIDE TRIPHOSPHATE HYDROLASES SUPERFAMILY PROTEIN"/>
    <property type="match status" value="1"/>
</dbReference>
<feature type="region of interest" description="Disordered" evidence="9">
    <location>
        <begin position="420"/>
        <end position="453"/>
    </location>
</feature>
<sequence length="1080" mass="116371">MTDPAFPTTPIARKRPAFFLSDDEGSPRSVPRRPLGLTPGSTILARDVPAGLGSVLKRPRMDGDAAADDQAAVSPSSAPSPWTSFGGRDRVRPANDTARRLFSDLLDGDDVLLPAVAAPAAAAAAAPQPIPPAAHDAFDTPVDDTQALGMLHPFDGEDTFFDLDDGDGLDLDLEAQLAMEAEMALEQETQAQNMGAIPDDSVLPDWDQEDAFTIPPGQGSVPRNESDPDGLQLHLVPDTLAAEPPSWLLASSPPRAPPARTPGAFVPDIGDYDLDLTPASSQPDPAAHIPSWARVANYRSPPTDGGFAQATLDDGTYLFFPNRTPNTNDINPRRANMQLLSRDVYEMLNEITEQEAHDLTRVEPIMVDGAVPRRKSKRVETMLWVDRYRPSRYKDLVGDETVARDVLSWVRAWDHCVFGKKLPPKKPDPQPQQQFGAGPSSGSGPAAAKDGKLPFSKFANDEYNSGSAIDERDPLHRPFKKLLLLTGPPGLGKTTLASVVARQAGYDLVEINASDDRTQRSVQDRLSNALDAKSLTKGTVSSQPKLVVIDEIDGAAAQSDASFIKTLVQLVEAANRHGAKSSTSSADIDGATGKSKRGGGSKNAAAKNLGALLRRPIICICNDLYAPVLRPLRQVAKVVHMRKPASTIPLVRRLAAICDLEHVKVDQKTLHWIAEHTDGDLRACLNTLQFAKARSASTNGGGRSGSGNITRAPVVVSKDALVATHIGTKDQSQSLFGIWDAVFSARAADALARHAGTPTTPLASLVRAIETNGEYERVATGCHEYYLRVRTHELDRYASASASLVDFDTILHRGMRMQAPLVSAAAQEYAPYVLAAIHTHFRGGMLAAMSVGLMGGGKGSRVEYPRADYEAFLRQRAARGVAAAVAHAASPALVAAWAGSTRRTVLDVVSPLARIVTPPNLRHANPVLMPSAERARLDGVVAVLAALNVRLVPETVDGIRTFRLEPPIDLLCDMAITRGKLKSLLPASFPVRQLIAHEMDAKAIRRAVEGDIQQRIQAQQNKVDVDFFGRPIEPKISSTPGGTVHVEARNRPRVLPKIRFQFNEGYSNAVRKPVVFKDLM</sequence>
<dbReference type="CDD" id="cd18140">
    <property type="entry name" value="HLD_clamp_RFC"/>
    <property type="match status" value="1"/>
</dbReference>
<evidence type="ECO:0000256" key="3">
    <source>
        <dbReference type="ARBA" id="ARBA00022741"/>
    </source>
</evidence>
<accession>A0A0L0RZU3</accession>
<keyword evidence="2" id="KW-0235">DNA replication</keyword>
<dbReference type="SUPFAM" id="SSF52540">
    <property type="entry name" value="P-loop containing nucleoside triphosphate hydrolases"/>
    <property type="match status" value="1"/>
</dbReference>
<dbReference type="EMBL" id="GG745329">
    <property type="protein sequence ID" value="KNE55611.1"/>
    <property type="molecule type" value="Genomic_DNA"/>
</dbReference>
<reference evidence="11 12" key="1">
    <citation type="submission" date="2009-11" db="EMBL/GenBank/DDBJ databases">
        <title>Annotation of Allomyces macrogynus ATCC 38327.</title>
        <authorList>
            <consortium name="The Broad Institute Genome Sequencing Platform"/>
            <person name="Russ C."/>
            <person name="Cuomo C."/>
            <person name="Burger G."/>
            <person name="Gray M.W."/>
            <person name="Holland P.W.H."/>
            <person name="King N."/>
            <person name="Lang F.B.F."/>
            <person name="Roger A.J."/>
            <person name="Ruiz-Trillo I."/>
            <person name="Young S.K."/>
            <person name="Zeng Q."/>
            <person name="Gargeya S."/>
            <person name="Fitzgerald M."/>
            <person name="Haas B."/>
            <person name="Abouelleil A."/>
            <person name="Alvarado L."/>
            <person name="Arachchi H.M."/>
            <person name="Berlin A."/>
            <person name="Chapman S.B."/>
            <person name="Gearin G."/>
            <person name="Goldberg J."/>
            <person name="Griggs A."/>
            <person name="Gujja S."/>
            <person name="Hansen M."/>
            <person name="Heiman D."/>
            <person name="Howarth C."/>
            <person name="Larimer J."/>
            <person name="Lui A."/>
            <person name="MacDonald P.J.P."/>
            <person name="McCowen C."/>
            <person name="Montmayeur A."/>
            <person name="Murphy C."/>
            <person name="Neiman D."/>
            <person name="Pearson M."/>
            <person name="Priest M."/>
            <person name="Roberts A."/>
            <person name="Saif S."/>
            <person name="Shea T."/>
            <person name="Sisk P."/>
            <person name="Stolte C."/>
            <person name="Sykes S."/>
            <person name="Wortman J."/>
            <person name="Nusbaum C."/>
            <person name="Birren B."/>
        </authorList>
    </citation>
    <scope>NUCLEOTIDE SEQUENCE [LARGE SCALE GENOMIC DNA]</scope>
    <source>
        <strain evidence="11 12">ATCC 38327</strain>
    </source>
</reference>
<dbReference type="STRING" id="578462.A0A0L0RZU3"/>
<evidence type="ECO:0000256" key="8">
    <source>
        <dbReference type="ARBA" id="ARBA00043975"/>
    </source>
</evidence>
<dbReference type="GO" id="GO:0003677">
    <property type="term" value="F:DNA binding"/>
    <property type="evidence" value="ECO:0007669"/>
    <property type="project" value="UniProtKB-KW"/>
</dbReference>
<feature type="compositionally biased region" description="Low complexity" evidence="9">
    <location>
        <begin position="431"/>
        <end position="448"/>
    </location>
</feature>
<keyword evidence="3" id="KW-0547">Nucleotide-binding</keyword>
<feature type="compositionally biased region" description="Low complexity" evidence="9">
    <location>
        <begin position="68"/>
        <end position="81"/>
    </location>
</feature>
<dbReference type="InterPro" id="IPR003593">
    <property type="entry name" value="AAA+_ATPase"/>
</dbReference>
<dbReference type="SMART" id="SM00382">
    <property type="entry name" value="AAA"/>
    <property type="match status" value="1"/>
</dbReference>
<dbReference type="GO" id="GO:0005524">
    <property type="term" value="F:ATP binding"/>
    <property type="evidence" value="ECO:0007669"/>
    <property type="project" value="UniProtKB-KW"/>
</dbReference>
<dbReference type="InterPro" id="IPR053016">
    <property type="entry name" value="CTF18-RFC_complex"/>
</dbReference>
<dbReference type="InterPro" id="IPR047854">
    <property type="entry name" value="RFC_lid"/>
</dbReference>
<feature type="region of interest" description="Disordered" evidence="9">
    <location>
        <begin position="55"/>
        <end position="91"/>
    </location>
</feature>
<protein>
    <recommendedName>
        <fullName evidence="10">AAA+ ATPase domain-containing protein</fullName>
    </recommendedName>
</protein>
<evidence type="ECO:0000256" key="6">
    <source>
        <dbReference type="ARBA" id="ARBA00023242"/>
    </source>
</evidence>
<feature type="region of interest" description="Disordered" evidence="9">
    <location>
        <begin position="212"/>
        <end position="232"/>
    </location>
</feature>
<dbReference type="InterPro" id="IPR027417">
    <property type="entry name" value="P-loop_NTPase"/>
</dbReference>
<dbReference type="PANTHER" id="PTHR46765:SF1">
    <property type="entry name" value="P-LOOP CONTAINING NUCLEOSIDE TRIPHOSPHATE HYDROLASES SUPERFAMILY PROTEIN"/>
    <property type="match status" value="1"/>
</dbReference>
<dbReference type="Proteomes" id="UP000054350">
    <property type="component" value="Unassembled WGS sequence"/>
</dbReference>
<keyword evidence="6" id="KW-0539">Nucleus</keyword>
<dbReference type="Pfam" id="PF00004">
    <property type="entry name" value="AAA"/>
    <property type="match status" value="1"/>
</dbReference>
<feature type="region of interest" description="Disordered" evidence="9">
    <location>
        <begin position="1"/>
        <end position="42"/>
    </location>
</feature>
<evidence type="ECO:0000256" key="5">
    <source>
        <dbReference type="ARBA" id="ARBA00023125"/>
    </source>
</evidence>
<dbReference type="AlphaFoldDB" id="A0A0L0RZU3"/>
<dbReference type="GO" id="GO:0006260">
    <property type="term" value="P:DNA replication"/>
    <property type="evidence" value="ECO:0007669"/>
    <property type="project" value="UniProtKB-KW"/>
</dbReference>
<dbReference type="Gene3D" id="1.10.8.60">
    <property type="match status" value="1"/>
</dbReference>
<gene>
    <name evidence="11" type="ORF">AMAG_01500</name>
</gene>
<dbReference type="OMA" id="NESHRHP"/>
<keyword evidence="4" id="KW-0067">ATP-binding</keyword>
<dbReference type="VEuPathDB" id="FungiDB:AMAG_01500"/>
<keyword evidence="12" id="KW-1185">Reference proteome</keyword>
<dbReference type="InterPro" id="IPR003959">
    <property type="entry name" value="ATPase_AAA_core"/>
</dbReference>
<feature type="domain" description="AAA+ ATPase" evidence="10">
    <location>
        <begin position="479"/>
        <end position="645"/>
    </location>
</feature>
<feature type="region of interest" description="Disordered" evidence="9">
    <location>
        <begin position="579"/>
        <end position="603"/>
    </location>
</feature>
<organism evidence="11 12">
    <name type="scientific">Allomyces macrogynus (strain ATCC 38327)</name>
    <name type="common">Allomyces javanicus var. macrogynus</name>
    <dbReference type="NCBI Taxonomy" id="578462"/>
    <lineage>
        <taxon>Eukaryota</taxon>
        <taxon>Fungi</taxon>
        <taxon>Fungi incertae sedis</taxon>
        <taxon>Blastocladiomycota</taxon>
        <taxon>Blastocladiomycetes</taxon>
        <taxon>Blastocladiales</taxon>
        <taxon>Blastocladiaceae</taxon>
        <taxon>Allomyces</taxon>
    </lineage>
</organism>
<keyword evidence="5" id="KW-0238">DNA-binding</keyword>
<evidence type="ECO:0000313" key="11">
    <source>
        <dbReference type="EMBL" id="KNE55611.1"/>
    </source>
</evidence>
<dbReference type="eggNOG" id="KOG1969">
    <property type="taxonomic scope" value="Eukaryota"/>
</dbReference>
<reference evidence="12" key="2">
    <citation type="submission" date="2009-11" db="EMBL/GenBank/DDBJ databases">
        <title>The Genome Sequence of Allomyces macrogynus strain ATCC 38327.</title>
        <authorList>
            <consortium name="The Broad Institute Genome Sequencing Platform"/>
            <person name="Russ C."/>
            <person name="Cuomo C."/>
            <person name="Shea T."/>
            <person name="Young S.K."/>
            <person name="Zeng Q."/>
            <person name="Koehrsen M."/>
            <person name="Haas B."/>
            <person name="Borodovsky M."/>
            <person name="Guigo R."/>
            <person name="Alvarado L."/>
            <person name="Berlin A."/>
            <person name="Borenstein D."/>
            <person name="Chen Z."/>
            <person name="Engels R."/>
            <person name="Freedman E."/>
            <person name="Gellesch M."/>
            <person name="Goldberg J."/>
            <person name="Griggs A."/>
            <person name="Gujja S."/>
            <person name="Heiman D."/>
            <person name="Hepburn T."/>
            <person name="Howarth C."/>
            <person name="Jen D."/>
            <person name="Larson L."/>
            <person name="Lewis B."/>
            <person name="Mehta T."/>
            <person name="Park D."/>
            <person name="Pearson M."/>
            <person name="Roberts A."/>
            <person name="Saif S."/>
            <person name="Shenoy N."/>
            <person name="Sisk P."/>
            <person name="Stolte C."/>
            <person name="Sykes S."/>
            <person name="Walk T."/>
            <person name="White J."/>
            <person name="Yandava C."/>
            <person name="Burger G."/>
            <person name="Gray M.W."/>
            <person name="Holland P.W.H."/>
            <person name="King N."/>
            <person name="Lang F.B.F."/>
            <person name="Roger A.J."/>
            <person name="Ruiz-Trillo I."/>
            <person name="Lander E."/>
            <person name="Nusbaum C."/>
        </authorList>
    </citation>
    <scope>NUCLEOTIDE SEQUENCE [LARGE SCALE GENOMIC DNA]</scope>
    <source>
        <strain evidence="12">ATCC 38327</strain>
    </source>
</reference>
<dbReference type="Gene3D" id="3.40.50.300">
    <property type="entry name" value="P-loop containing nucleotide triphosphate hydrolases"/>
    <property type="match status" value="1"/>
</dbReference>
<keyword evidence="7" id="KW-0131">Cell cycle</keyword>
<proteinExistence type="inferred from homology"/>
<evidence type="ECO:0000256" key="2">
    <source>
        <dbReference type="ARBA" id="ARBA00022705"/>
    </source>
</evidence>
<evidence type="ECO:0000256" key="4">
    <source>
        <dbReference type="ARBA" id="ARBA00022840"/>
    </source>
</evidence>
<name>A0A0L0RZU3_ALLM3</name>